<dbReference type="AlphaFoldDB" id="A0A7K0BXD7"/>
<name>A0A7K0BXD7_9ACTN</name>
<accession>A0A7K0BXD7</accession>
<proteinExistence type="predicted"/>
<comment type="caution">
    <text evidence="1">The sequence shown here is derived from an EMBL/GenBank/DDBJ whole genome shotgun (WGS) entry which is preliminary data.</text>
</comment>
<protein>
    <submittedName>
        <fullName evidence="1">Uncharacterized protein</fullName>
    </submittedName>
</protein>
<keyword evidence="2" id="KW-1185">Reference proteome</keyword>
<dbReference type="EMBL" id="WEGH01000002">
    <property type="protein sequence ID" value="MQY05847.1"/>
    <property type="molecule type" value="Genomic_DNA"/>
</dbReference>
<gene>
    <name evidence="1" type="ORF">ACRB68_39240</name>
</gene>
<dbReference type="OrthoDB" id="9764088at2"/>
<evidence type="ECO:0000313" key="1">
    <source>
        <dbReference type="EMBL" id="MQY05847.1"/>
    </source>
</evidence>
<evidence type="ECO:0000313" key="2">
    <source>
        <dbReference type="Proteomes" id="UP000487268"/>
    </source>
</evidence>
<dbReference type="RefSeq" id="WP_153534138.1">
    <property type="nucleotide sequence ID" value="NZ_WEGH01000002.1"/>
</dbReference>
<dbReference type="Proteomes" id="UP000487268">
    <property type="component" value="Unassembled WGS sequence"/>
</dbReference>
<organism evidence="1 2">
    <name type="scientific">Actinomadura macrotermitis</name>
    <dbReference type="NCBI Taxonomy" id="2585200"/>
    <lineage>
        <taxon>Bacteria</taxon>
        <taxon>Bacillati</taxon>
        <taxon>Actinomycetota</taxon>
        <taxon>Actinomycetes</taxon>
        <taxon>Streptosporangiales</taxon>
        <taxon>Thermomonosporaceae</taxon>
        <taxon>Actinomadura</taxon>
    </lineage>
</organism>
<reference evidence="1 2" key="1">
    <citation type="submission" date="2019-10" db="EMBL/GenBank/DDBJ databases">
        <title>Actinomadura rubteroloni sp. nov. and Actinomadura macrotermitis sp. nov., isolated from the gut of fungus growing-termite Macrotermes natalensis.</title>
        <authorList>
            <person name="Benndorf R."/>
            <person name="Martin K."/>
            <person name="Kuefner M."/>
            <person name="De Beer W."/>
            <person name="Kaster A.-K."/>
            <person name="Vollmers J."/>
            <person name="Poulsen M."/>
            <person name="Beemelmanns C."/>
        </authorList>
    </citation>
    <scope>NUCLEOTIDE SEQUENCE [LARGE SCALE GENOMIC DNA]</scope>
    <source>
        <strain evidence="1 2">RB68</strain>
    </source>
</reference>
<sequence length="212" mass="24390">MGLDLTLIVEKRTPEGWQEIKGLSPYCRAWTMFRFLNPLAEVDPEAPPGFDGIAYCMPPDASLSLRHDVWRYLCTHSDPPAWEDFCSAPVWPSCSCLDDVCNHVYLRDLLAYDWAQAVRWSTWVEDRDQDRFPDGGRAAHLQRQFDSTGIVPITGYDYLHKEGFIGDGPFEHVEFDLPLWDAVSPEFLTMLLEMTRLADGDLDSVRLIYYFS</sequence>